<dbReference type="Gene3D" id="3.40.50.300">
    <property type="entry name" value="P-loop containing nucleotide triphosphate hydrolases"/>
    <property type="match status" value="1"/>
</dbReference>
<dbReference type="EMBL" id="WMIE01000041">
    <property type="protein sequence ID" value="MTH80301.1"/>
    <property type="molecule type" value="Genomic_DNA"/>
</dbReference>
<protein>
    <recommendedName>
        <fullName evidence="3">Sulfotransferase</fullName>
    </recommendedName>
</protein>
<evidence type="ECO:0000313" key="2">
    <source>
        <dbReference type="Proteomes" id="UP000478183"/>
    </source>
</evidence>
<name>A0A6L6JK95_9RHOB</name>
<dbReference type="Proteomes" id="UP000478183">
    <property type="component" value="Unassembled WGS sequence"/>
</dbReference>
<gene>
    <name evidence="1" type="ORF">GL286_21665</name>
</gene>
<evidence type="ECO:0008006" key="3">
    <source>
        <dbReference type="Google" id="ProtNLM"/>
    </source>
</evidence>
<dbReference type="AlphaFoldDB" id="A0A6L6JK95"/>
<keyword evidence="2" id="KW-1185">Reference proteome</keyword>
<sequence length="245" mass="28667">MNEVLYPALYAPKDGYVFVVTYGRSGSTLTQSLLNAIPGYCIRGENGNLPYHLARAVSVTNTWDDYTWRREDKDKNEDQQKDFLRGLIGTPSDPWYGAENIDPMRFCRAMMNVFVGEVQCPPSGTRVSGFKEIRFHEDSEFCQKYMEIMRAAFPKARFIFQKRNAGDVANSSWWGSRPKEDVLKMVRDADQQFHQFATMWPEISYTVEYEKYSNGYEYARKMFDFLQENPKRYDVDAILQKKLKH</sequence>
<dbReference type="Pfam" id="PF13469">
    <property type="entry name" value="Sulfotransfer_3"/>
    <property type="match status" value="1"/>
</dbReference>
<accession>A0A6L6JK95</accession>
<dbReference type="SUPFAM" id="SSF52540">
    <property type="entry name" value="P-loop containing nucleoside triphosphate hydrolases"/>
    <property type="match status" value="1"/>
</dbReference>
<reference evidence="1 2" key="1">
    <citation type="submission" date="2019-11" db="EMBL/GenBank/DDBJ databases">
        <authorList>
            <person name="Dong K."/>
        </authorList>
    </citation>
    <scope>NUCLEOTIDE SEQUENCE [LARGE SCALE GENOMIC DNA]</scope>
    <source>
        <strain evidence="1 2">NBRC 111993</strain>
    </source>
</reference>
<proteinExistence type="predicted"/>
<evidence type="ECO:0000313" key="1">
    <source>
        <dbReference type="EMBL" id="MTH80301.1"/>
    </source>
</evidence>
<dbReference type="RefSeq" id="WP_155097650.1">
    <property type="nucleotide sequence ID" value="NZ_WMIE01000041.1"/>
</dbReference>
<comment type="caution">
    <text evidence="1">The sequence shown here is derived from an EMBL/GenBank/DDBJ whole genome shotgun (WGS) entry which is preliminary data.</text>
</comment>
<dbReference type="OrthoDB" id="4169204at2"/>
<organism evidence="1 2">
    <name type="scientific">Paracoccus aestuariivivens</name>
    <dbReference type="NCBI Taxonomy" id="1820333"/>
    <lineage>
        <taxon>Bacteria</taxon>
        <taxon>Pseudomonadati</taxon>
        <taxon>Pseudomonadota</taxon>
        <taxon>Alphaproteobacteria</taxon>
        <taxon>Rhodobacterales</taxon>
        <taxon>Paracoccaceae</taxon>
        <taxon>Paracoccus</taxon>
    </lineage>
</organism>
<dbReference type="InterPro" id="IPR027417">
    <property type="entry name" value="P-loop_NTPase"/>
</dbReference>